<protein>
    <submittedName>
        <fullName evidence="5">Short-chain dehydrogenase</fullName>
    </submittedName>
</protein>
<dbReference type="SUPFAM" id="SSF51735">
    <property type="entry name" value="NAD(P)-binding Rossmann-fold domains"/>
    <property type="match status" value="1"/>
</dbReference>
<dbReference type="OrthoDB" id="9808187at2"/>
<dbReference type="InterPro" id="IPR036291">
    <property type="entry name" value="NAD(P)-bd_dom_sf"/>
</dbReference>
<dbReference type="Pfam" id="PF00106">
    <property type="entry name" value="adh_short"/>
    <property type="match status" value="1"/>
</dbReference>
<organism evidence="5 6">
    <name type="scientific">Streptomyces monashensis</name>
    <dbReference type="NCBI Taxonomy" id="1678012"/>
    <lineage>
        <taxon>Bacteria</taxon>
        <taxon>Bacillati</taxon>
        <taxon>Actinomycetota</taxon>
        <taxon>Actinomycetes</taxon>
        <taxon>Kitasatosporales</taxon>
        <taxon>Streptomycetaceae</taxon>
        <taxon>Streptomyces</taxon>
    </lineage>
</organism>
<gene>
    <name evidence="5" type="ORF">BIV23_34310</name>
</gene>
<feature type="domain" description="Ketoreductase" evidence="4">
    <location>
        <begin position="9"/>
        <end position="185"/>
    </location>
</feature>
<dbReference type="Gene3D" id="3.40.50.720">
    <property type="entry name" value="NAD(P)-binding Rossmann-like Domain"/>
    <property type="match status" value="1"/>
</dbReference>
<dbReference type="PROSITE" id="PS00061">
    <property type="entry name" value="ADH_SHORT"/>
    <property type="match status" value="1"/>
</dbReference>
<dbReference type="SMART" id="SM00822">
    <property type="entry name" value="PKS_KR"/>
    <property type="match status" value="1"/>
</dbReference>
<evidence type="ECO:0000256" key="3">
    <source>
        <dbReference type="RuleBase" id="RU000363"/>
    </source>
</evidence>
<evidence type="ECO:0000256" key="2">
    <source>
        <dbReference type="ARBA" id="ARBA00023002"/>
    </source>
</evidence>
<accession>A0A1S2PRK3</accession>
<dbReference type="GO" id="GO:0016491">
    <property type="term" value="F:oxidoreductase activity"/>
    <property type="evidence" value="ECO:0007669"/>
    <property type="project" value="UniProtKB-KW"/>
</dbReference>
<name>A0A1S2PRK3_9ACTN</name>
<dbReference type="PANTHER" id="PTHR45024:SF2">
    <property type="entry name" value="SCP2 DOMAIN-CONTAINING PROTEIN"/>
    <property type="match status" value="1"/>
</dbReference>
<dbReference type="PANTHER" id="PTHR45024">
    <property type="entry name" value="DEHYDROGENASES, SHORT CHAIN"/>
    <property type="match status" value="1"/>
</dbReference>
<dbReference type="InterPro" id="IPR020904">
    <property type="entry name" value="Sc_DH/Rdtase_CS"/>
</dbReference>
<dbReference type="RefSeq" id="WP_071384900.1">
    <property type="nucleotide sequence ID" value="NZ_MLYO01000064.1"/>
</dbReference>
<keyword evidence="2" id="KW-0560">Oxidoreductase</keyword>
<evidence type="ECO:0000313" key="6">
    <source>
        <dbReference type="Proteomes" id="UP000179642"/>
    </source>
</evidence>
<dbReference type="InterPro" id="IPR002347">
    <property type="entry name" value="SDR_fam"/>
</dbReference>
<dbReference type="EMBL" id="MLYO01000064">
    <property type="protein sequence ID" value="OIJ95564.1"/>
    <property type="molecule type" value="Genomic_DNA"/>
</dbReference>
<dbReference type="PRINTS" id="PR00080">
    <property type="entry name" value="SDRFAMILY"/>
</dbReference>
<dbReference type="InterPro" id="IPR057326">
    <property type="entry name" value="KR_dom"/>
</dbReference>
<evidence type="ECO:0000256" key="1">
    <source>
        <dbReference type="ARBA" id="ARBA00006484"/>
    </source>
</evidence>
<dbReference type="AlphaFoldDB" id="A0A1S2PRK3"/>
<dbReference type="Proteomes" id="UP000179642">
    <property type="component" value="Unassembled WGS sequence"/>
</dbReference>
<evidence type="ECO:0000313" key="5">
    <source>
        <dbReference type="EMBL" id="OIJ95564.1"/>
    </source>
</evidence>
<sequence length="326" mass="34324">MSQITFTDRVVAITGAGRGLGREHALDFARRGAAVVVNDLGGTGAGAGASASAADEVVAEIWAAGGRAVANYDSVSTRSGGQAIIECAMDSFGRIDAVVNNAGFLRNKVFEDLGDAELDDIIDVHLKAAFYVTQPAYRVMQQQGYGRIVFTSSASGAFGSPEQTNYGAAKAGLLGLTNCLAWEGRKHGILVNAVLPTAGTRLAKEMSQQWHEEMVGDIHPDAAILAPTNAPSYVTPVVVYLASEQNTATRGFYSATGGRFAKVVPAVTHGWFGPLERPATAEEIAEHFADIESDEHGYDLPENVIDEGRPVLARRLQQTGSASVGT</sequence>
<proteinExistence type="inferred from homology"/>
<keyword evidence="6" id="KW-1185">Reference proteome</keyword>
<evidence type="ECO:0000259" key="4">
    <source>
        <dbReference type="SMART" id="SM00822"/>
    </source>
</evidence>
<reference evidence="5 6" key="1">
    <citation type="submission" date="2016-10" db="EMBL/GenBank/DDBJ databases">
        <title>Genome sequence of Streptomyces sp. MUSC 1.</title>
        <authorList>
            <person name="Lee L.-H."/>
            <person name="Ser H.-L."/>
            <person name="Law J.W.-F."/>
        </authorList>
    </citation>
    <scope>NUCLEOTIDE SEQUENCE [LARGE SCALE GENOMIC DNA]</scope>
    <source>
        <strain evidence="5 6">MUSC 1</strain>
    </source>
</reference>
<comment type="caution">
    <text evidence="5">The sequence shown here is derived from an EMBL/GenBank/DDBJ whole genome shotgun (WGS) entry which is preliminary data.</text>
</comment>
<dbReference type="InterPro" id="IPR051687">
    <property type="entry name" value="Peroxisomal_Beta-Oxidation"/>
</dbReference>
<comment type="similarity">
    <text evidence="1 3">Belongs to the short-chain dehydrogenases/reductases (SDR) family.</text>
</comment>
<dbReference type="PRINTS" id="PR00081">
    <property type="entry name" value="GDHRDH"/>
</dbReference>